<feature type="binding site" evidence="6">
    <location>
        <position position="237"/>
    </location>
    <ligand>
        <name>NADP(+)</name>
        <dbReference type="ChEBI" id="CHEBI:58349"/>
    </ligand>
</feature>
<evidence type="ECO:0000256" key="3">
    <source>
        <dbReference type="ARBA" id="ARBA00022857"/>
    </source>
</evidence>
<feature type="binding site" evidence="6">
    <location>
        <begin position="146"/>
        <end position="151"/>
    </location>
    <ligand>
        <name>NADP(+)</name>
        <dbReference type="ChEBI" id="CHEBI:58349"/>
    </ligand>
</feature>
<dbReference type="GO" id="GO:0050661">
    <property type="term" value="F:NADP binding"/>
    <property type="evidence" value="ECO:0007669"/>
    <property type="project" value="InterPro"/>
</dbReference>
<accession>A0A062V2E1</accession>
<dbReference type="InterPro" id="IPR041121">
    <property type="entry name" value="SDH_C"/>
</dbReference>
<feature type="binding site" evidence="6">
    <location>
        <position position="76"/>
    </location>
    <ligand>
        <name>NADP(+)</name>
        <dbReference type="ChEBI" id="CHEBI:58349"/>
    </ligand>
</feature>
<dbReference type="Proteomes" id="UP000027153">
    <property type="component" value="Unassembled WGS sequence"/>
</dbReference>
<evidence type="ECO:0000259" key="8">
    <source>
        <dbReference type="Pfam" id="PF08501"/>
    </source>
</evidence>
<evidence type="ECO:0000313" key="11">
    <source>
        <dbReference type="Proteomes" id="UP000027153"/>
    </source>
</evidence>
<dbReference type="NCBIfam" id="TIGR00507">
    <property type="entry name" value="aroE"/>
    <property type="match status" value="1"/>
</dbReference>
<name>A0A062V2E1_9EURY</name>
<dbReference type="UniPathway" id="UPA00053">
    <property type="reaction ID" value="UER00087"/>
</dbReference>
<keyword evidence="11" id="KW-1185">Reference proteome</keyword>
<gene>
    <name evidence="6" type="primary">aroE</name>
    <name evidence="10" type="ORF">ANME2D_00347</name>
</gene>
<dbReference type="InterPro" id="IPR022893">
    <property type="entry name" value="Shikimate_DH_fam"/>
</dbReference>
<feature type="binding site" evidence="6">
    <location>
        <position position="85"/>
    </location>
    <ligand>
        <name>shikimate</name>
        <dbReference type="ChEBI" id="CHEBI:36208"/>
    </ligand>
</feature>
<dbReference type="GO" id="GO:0009423">
    <property type="term" value="P:chorismate biosynthetic process"/>
    <property type="evidence" value="ECO:0007669"/>
    <property type="project" value="UniProtKB-UniRule"/>
</dbReference>
<keyword evidence="2 6" id="KW-0028">Amino-acid biosynthesis</keyword>
<dbReference type="PATRIC" id="fig|1392998.3.peg.706"/>
<feature type="binding site" evidence="6">
    <location>
        <position position="99"/>
    </location>
    <ligand>
        <name>shikimate</name>
        <dbReference type="ChEBI" id="CHEBI:36208"/>
    </ligand>
</feature>
<dbReference type="AlphaFoldDB" id="A0A062V2E1"/>
<comment type="caution">
    <text evidence="10">The sequence shown here is derived from an EMBL/GenBank/DDBJ whole genome shotgun (WGS) entry which is preliminary data.</text>
</comment>
<keyword evidence="4 6" id="KW-0560">Oxidoreductase</keyword>
<dbReference type="GO" id="GO:0004764">
    <property type="term" value="F:shikimate 3-dehydrogenase (NADP+) activity"/>
    <property type="evidence" value="ECO:0007669"/>
    <property type="project" value="UniProtKB-UniRule"/>
</dbReference>
<comment type="similarity">
    <text evidence="6">Belongs to the shikimate dehydrogenase family.</text>
</comment>
<dbReference type="Gene3D" id="3.40.50.720">
    <property type="entry name" value="NAD(P)-binding Rossmann-like Domain"/>
    <property type="match status" value="1"/>
</dbReference>
<evidence type="ECO:0000313" key="10">
    <source>
        <dbReference type="EMBL" id="KCZ73281.1"/>
    </source>
</evidence>
<sequence>MKLFGVLGDPVSHSLSPVMHNAAFRALGMDCEYHAFRVNKDNLYNAIYGAYALGFGGLNLTIPLKEKALGIVDPADPAKQIGAVNTIDFKKGITGYNTDGVGARMALTGSGIEIKGKEVLLLGAGGAARAIAFQLAKDGASVIIANRTVERAESLAGEVSRVGRSTACGLDDLKNQIQNCDILINSTAAGMSPKISETIVTSDMMHKNLVVFDIVYNPINTMLLQEAKKAGARTIDGVMMLVYQGAEAFKIWTGCTPPVDVMEKAVRERLS</sequence>
<dbReference type="InterPro" id="IPR046346">
    <property type="entry name" value="Aminoacid_DH-like_N_sf"/>
</dbReference>
<proteinExistence type="inferred from homology"/>
<dbReference type="Pfam" id="PF01488">
    <property type="entry name" value="Shikimate_DH"/>
    <property type="match status" value="1"/>
</dbReference>
<feature type="binding site" evidence="6">
    <location>
        <position position="244"/>
    </location>
    <ligand>
        <name>shikimate</name>
        <dbReference type="ChEBI" id="CHEBI:36208"/>
    </ligand>
</feature>
<dbReference type="FunFam" id="3.40.50.720:FF:000086">
    <property type="entry name" value="Quinate/shikimate dehydrogenase"/>
    <property type="match status" value="1"/>
</dbReference>
<reference evidence="10 11" key="1">
    <citation type="journal article" date="2013" name="Nature">
        <title>Anaerobic oxidation of methane coupled to nitrate reduction in a novel archaeal lineage.</title>
        <authorList>
            <person name="Haroon M.F."/>
            <person name="Hu S."/>
            <person name="Shi Y."/>
            <person name="Imelfort M."/>
            <person name="Keller J."/>
            <person name="Hugenholtz P."/>
            <person name="Yuan Z."/>
            <person name="Tyson G.W."/>
        </authorList>
    </citation>
    <scope>NUCLEOTIDE SEQUENCE [LARGE SCALE GENOMIC DNA]</scope>
    <source>
        <strain evidence="10 11">ANME-2d</strain>
    </source>
</reference>
<evidence type="ECO:0000256" key="6">
    <source>
        <dbReference type="HAMAP-Rule" id="MF_00222"/>
    </source>
</evidence>
<feature type="binding site" evidence="6">
    <location>
        <position position="214"/>
    </location>
    <ligand>
        <name>NADP(+)</name>
        <dbReference type="ChEBI" id="CHEBI:58349"/>
    </ligand>
</feature>
<feature type="binding site" evidence="6">
    <location>
        <position position="216"/>
    </location>
    <ligand>
        <name>shikimate</name>
        <dbReference type="ChEBI" id="CHEBI:36208"/>
    </ligand>
</feature>
<evidence type="ECO:0000259" key="7">
    <source>
        <dbReference type="Pfam" id="PF01488"/>
    </source>
</evidence>
<dbReference type="SUPFAM" id="SSF51735">
    <property type="entry name" value="NAD(P)-binding Rossmann-fold domains"/>
    <property type="match status" value="1"/>
</dbReference>
<feature type="active site" description="Proton acceptor" evidence="6">
    <location>
        <position position="65"/>
    </location>
</feature>
<dbReference type="InterPro" id="IPR006151">
    <property type="entry name" value="Shikm_DH/Glu-tRNA_Rdtase"/>
</dbReference>
<dbReference type="EMBL" id="JMIY01000001">
    <property type="protein sequence ID" value="KCZ73281.1"/>
    <property type="molecule type" value="Genomic_DNA"/>
</dbReference>
<dbReference type="GO" id="GO:0008652">
    <property type="term" value="P:amino acid biosynthetic process"/>
    <property type="evidence" value="ECO:0007669"/>
    <property type="project" value="UniProtKB-KW"/>
</dbReference>
<dbReference type="OrthoDB" id="8744at2157"/>
<dbReference type="NCBIfam" id="NF001319">
    <property type="entry name" value="PRK00258.3-3"/>
    <property type="match status" value="1"/>
</dbReference>
<protein>
    <recommendedName>
        <fullName evidence="1 6">Shikimate dehydrogenase (NADP(+))</fullName>
        <shortName evidence="6">SDH</shortName>
        <ecNumber evidence="1 6">1.1.1.25</ecNumber>
    </recommendedName>
</protein>
<comment type="pathway">
    <text evidence="6">Metabolic intermediate biosynthesis; chorismate biosynthesis; chorismate from D-erythrose 4-phosphate and phosphoenolpyruvate: step 4/7.</text>
</comment>
<feature type="binding site" evidence="6">
    <location>
        <begin position="123"/>
        <end position="127"/>
    </location>
    <ligand>
        <name>NADP(+)</name>
        <dbReference type="ChEBI" id="CHEBI:58349"/>
    </ligand>
</feature>
<evidence type="ECO:0000256" key="1">
    <source>
        <dbReference type="ARBA" id="ARBA00012962"/>
    </source>
</evidence>
<keyword evidence="5 6" id="KW-0057">Aromatic amino acid biosynthesis</keyword>
<dbReference type="PANTHER" id="PTHR21089">
    <property type="entry name" value="SHIKIMATE DEHYDROGENASE"/>
    <property type="match status" value="1"/>
</dbReference>
<dbReference type="Pfam" id="PF18317">
    <property type="entry name" value="SDH_C"/>
    <property type="match status" value="1"/>
</dbReference>
<dbReference type="EC" id="1.1.1.25" evidence="1 6"/>
<keyword evidence="3 6" id="KW-0521">NADP</keyword>
<dbReference type="RefSeq" id="WP_048088584.1">
    <property type="nucleotide sequence ID" value="NZ_JMIY01000001.1"/>
</dbReference>
<dbReference type="InterPro" id="IPR011342">
    <property type="entry name" value="Shikimate_DH"/>
</dbReference>
<evidence type="ECO:0000259" key="9">
    <source>
        <dbReference type="Pfam" id="PF18317"/>
    </source>
</evidence>
<feature type="domain" description="SDH C-terminal" evidence="9">
    <location>
        <begin position="240"/>
        <end position="267"/>
    </location>
</feature>
<dbReference type="InterPro" id="IPR036291">
    <property type="entry name" value="NAD(P)-bd_dom_sf"/>
</dbReference>
<dbReference type="Gene3D" id="3.40.50.10860">
    <property type="entry name" value="Leucine Dehydrogenase, chain A, domain 1"/>
    <property type="match status" value="1"/>
</dbReference>
<dbReference type="PANTHER" id="PTHR21089:SF1">
    <property type="entry name" value="BIFUNCTIONAL 3-DEHYDROQUINATE DEHYDRATASE_SHIKIMATE DEHYDROGENASE, CHLOROPLASTIC"/>
    <property type="match status" value="1"/>
</dbReference>
<evidence type="ECO:0000256" key="4">
    <source>
        <dbReference type="ARBA" id="ARBA00023002"/>
    </source>
</evidence>
<feature type="domain" description="Shikimate dehydrogenase substrate binding N-terminal" evidence="8">
    <location>
        <begin position="6"/>
        <end position="87"/>
    </location>
</feature>
<dbReference type="InterPro" id="IPR013708">
    <property type="entry name" value="Shikimate_DH-bd_N"/>
</dbReference>
<comment type="subunit">
    <text evidence="6">Homodimer.</text>
</comment>
<dbReference type="SUPFAM" id="SSF53223">
    <property type="entry name" value="Aminoacid dehydrogenase-like, N-terminal domain"/>
    <property type="match status" value="1"/>
</dbReference>
<dbReference type="GO" id="GO:0019632">
    <property type="term" value="P:shikimate metabolic process"/>
    <property type="evidence" value="ECO:0007669"/>
    <property type="project" value="InterPro"/>
</dbReference>
<dbReference type="Pfam" id="PF08501">
    <property type="entry name" value="Shikimate_dh_N"/>
    <property type="match status" value="1"/>
</dbReference>
<comment type="function">
    <text evidence="6">Involved in the biosynthesis of the chorismate, which leads to the biosynthesis of aromatic amino acids. Catalyzes the reversible NADPH linked reduction of 3-dehydroshikimate (DHSA) to yield shikimate (SA).</text>
</comment>
<comment type="catalytic activity">
    <reaction evidence="6">
        <text>shikimate + NADP(+) = 3-dehydroshikimate + NADPH + H(+)</text>
        <dbReference type="Rhea" id="RHEA:17737"/>
        <dbReference type="ChEBI" id="CHEBI:15378"/>
        <dbReference type="ChEBI" id="CHEBI:16630"/>
        <dbReference type="ChEBI" id="CHEBI:36208"/>
        <dbReference type="ChEBI" id="CHEBI:57783"/>
        <dbReference type="ChEBI" id="CHEBI:58349"/>
        <dbReference type="EC" id="1.1.1.25"/>
    </reaction>
</comment>
<evidence type="ECO:0000256" key="5">
    <source>
        <dbReference type="ARBA" id="ARBA00023141"/>
    </source>
</evidence>
<evidence type="ECO:0000256" key="2">
    <source>
        <dbReference type="ARBA" id="ARBA00022605"/>
    </source>
</evidence>
<organism evidence="10 11">
    <name type="scientific">Candidatus Methanoperedens nitratireducens</name>
    <dbReference type="NCBI Taxonomy" id="1392998"/>
    <lineage>
        <taxon>Archaea</taxon>
        <taxon>Methanobacteriati</taxon>
        <taxon>Methanobacteriota</taxon>
        <taxon>Stenosarchaea group</taxon>
        <taxon>Methanomicrobia</taxon>
        <taxon>Methanosarcinales</taxon>
        <taxon>ANME-2 cluster</taxon>
        <taxon>Candidatus Methanoperedentaceae</taxon>
        <taxon>Candidatus Methanoperedens</taxon>
    </lineage>
</organism>
<feature type="binding site" evidence="6">
    <location>
        <begin position="14"/>
        <end position="16"/>
    </location>
    <ligand>
        <name>shikimate</name>
        <dbReference type="ChEBI" id="CHEBI:36208"/>
    </ligand>
</feature>
<feature type="binding site" evidence="6">
    <location>
        <position position="61"/>
    </location>
    <ligand>
        <name>shikimate</name>
        <dbReference type="ChEBI" id="CHEBI:36208"/>
    </ligand>
</feature>
<dbReference type="CDD" id="cd01065">
    <property type="entry name" value="NAD_bind_Shikimate_DH"/>
    <property type="match status" value="1"/>
</dbReference>
<dbReference type="GO" id="GO:0009073">
    <property type="term" value="P:aromatic amino acid family biosynthetic process"/>
    <property type="evidence" value="ECO:0007669"/>
    <property type="project" value="UniProtKB-KW"/>
</dbReference>
<feature type="domain" description="Quinate/shikimate 5-dehydrogenase/glutamyl-tRNA reductase" evidence="7">
    <location>
        <begin position="113"/>
        <end position="215"/>
    </location>
</feature>
<dbReference type="HAMAP" id="MF_00222">
    <property type="entry name" value="Shikimate_DH_AroE"/>
    <property type="match status" value="1"/>
</dbReference>